<dbReference type="KEGG" id="ccot:CCAX7_55220"/>
<accession>A0A402D5N9</accession>
<gene>
    <name evidence="1" type="ORF">CCAX7_55220</name>
</gene>
<dbReference type="OrthoDB" id="9811884at2"/>
<keyword evidence="2" id="KW-1185">Reference proteome</keyword>
<protein>
    <submittedName>
        <fullName evidence="1">Uncharacterized protein</fullName>
    </submittedName>
</protein>
<reference evidence="1 2" key="1">
    <citation type="journal article" date="2019" name="Int. J. Syst. Evol. Microbiol.">
        <title>Capsulimonas corticalis gen. nov., sp. nov., an aerobic capsulated bacterium, of a novel bacterial order, Capsulimonadales ord. nov., of the class Armatimonadia of the phylum Armatimonadetes.</title>
        <authorList>
            <person name="Li J."/>
            <person name="Kudo C."/>
            <person name="Tonouchi A."/>
        </authorList>
    </citation>
    <scope>NUCLEOTIDE SEQUENCE [LARGE SCALE GENOMIC DNA]</scope>
    <source>
        <strain evidence="1 2">AX-7</strain>
    </source>
</reference>
<organism evidence="1 2">
    <name type="scientific">Capsulimonas corticalis</name>
    <dbReference type="NCBI Taxonomy" id="2219043"/>
    <lineage>
        <taxon>Bacteria</taxon>
        <taxon>Bacillati</taxon>
        <taxon>Armatimonadota</taxon>
        <taxon>Armatimonadia</taxon>
        <taxon>Capsulimonadales</taxon>
        <taxon>Capsulimonadaceae</taxon>
        <taxon>Capsulimonas</taxon>
    </lineage>
</organism>
<dbReference type="RefSeq" id="WP_125206345.1">
    <property type="nucleotide sequence ID" value="NZ_AP025739.1"/>
</dbReference>
<evidence type="ECO:0000313" key="1">
    <source>
        <dbReference type="EMBL" id="BDI33471.1"/>
    </source>
</evidence>
<sequence>MINPDFIERWAARLLKRGERWSKRKIATWATGLIASAILGPHMHRPTLKDAVLLMQQAISGPGAPLNQQTMERNNQKDIDAMNKAMQKR</sequence>
<dbReference type="AlphaFoldDB" id="A0A402D5N9"/>
<evidence type="ECO:0000313" key="2">
    <source>
        <dbReference type="Proteomes" id="UP000287394"/>
    </source>
</evidence>
<dbReference type="Proteomes" id="UP000287394">
    <property type="component" value="Chromosome"/>
</dbReference>
<name>A0A402D5N9_9BACT</name>
<dbReference type="EMBL" id="AP025739">
    <property type="protein sequence ID" value="BDI33471.1"/>
    <property type="molecule type" value="Genomic_DNA"/>
</dbReference>
<proteinExistence type="predicted"/>